<evidence type="ECO:0008006" key="3">
    <source>
        <dbReference type="Google" id="ProtNLM"/>
    </source>
</evidence>
<protein>
    <recommendedName>
        <fullName evidence="3">Glutamate 5-kinase</fullName>
    </recommendedName>
</protein>
<sequence>MMGLREEIQSEVAAAFDEDLADVVSDFSGSYVTHLNWDPVTETGGESTATYTGRGVLTRYKLGRIDGINILHGDLKLTALVCEVTDKPAVGHIIEIYDSVSRQLQRYEVITASVDPSASVYSIQLRRA</sequence>
<name>A0A2X7FLJ5_ECOLX</name>
<organism evidence="1 2">
    <name type="scientific">Escherichia coli</name>
    <dbReference type="NCBI Taxonomy" id="562"/>
    <lineage>
        <taxon>Bacteria</taxon>
        <taxon>Pseudomonadati</taxon>
        <taxon>Pseudomonadota</taxon>
        <taxon>Gammaproteobacteria</taxon>
        <taxon>Enterobacterales</taxon>
        <taxon>Enterobacteriaceae</taxon>
        <taxon>Escherichia</taxon>
    </lineage>
</organism>
<proteinExistence type="predicted"/>
<accession>A0A2X7FLJ5</accession>
<dbReference type="AlphaFoldDB" id="A0A2X7FLJ5"/>
<gene>
    <name evidence="1" type="ORF">SAMEA3752557_05331</name>
</gene>
<evidence type="ECO:0000313" key="2">
    <source>
        <dbReference type="Proteomes" id="UP000250671"/>
    </source>
</evidence>
<reference evidence="1 2" key="1">
    <citation type="submission" date="2018-06" db="EMBL/GenBank/DDBJ databases">
        <authorList>
            <consortium name="Pathogen Informatics"/>
            <person name="Doyle S."/>
        </authorList>
    </citation>
    <scope>NUCLEOTIDE SEQUENCE [LARGE SCALE GENOMIC DNA]</scope>
    <source>
        <strain evidence="1 2">VREC0535</strain>
    </source>
</reference>
<evidence type="ECO:0000313" key="1">
    <source>
        <dbReference type="EMBL" id="SQP89719.1"/>
    </source>
</evidence>
<dbReference type="Proteomes" id="UP000250671">
    <property type="component" value="Unassembled WGS sequence"/>
</dbReference>
<dbReference type="EMBL" id="UCZA01000055">
    <property type="protein sequence ID" value="SQP89719.1"/>
    <property type="molecule type" value="Genomic_DNA"/>
</dbReference>